<dbReference type="AlphaFoldDB" id="A0AAQ4EZM3"/>
<proteinExistence type="predicted"/>
<evidence type="ECO:0000256" key="1">
    <source>
        <dbReference type="SAM" id="Phobius"/>
    </source>
</evidence>
<keyword evidence="3" id="KW-1185">Reference proteome</keyword>
<evidence type="ECO:0000313" key="3">
    <source>
        <dbReference type="Proteomes" id="UP001321473"/>
    </source>
</evidence>
<keyword evidence="1" id="KW-0812">Transmembrane</keyword>
<name>A0AAQ4EZM3_AMBAM</name>
<protein>
    <submittedName>
        <fullName evidence="2">Uncharacterized protein</fullName>
    </submittedName>
</protein>
<feature type="transmembrane region" description="Helical" evidence="1">
    <location>
        <begin position="33"/>
        <end position="55"/>
    </location>
</feature>
<evidence type="ECO:0000313" key="2">
    <source>
        <dbReference type="EMBL" id="KAK8779982.1"/>
    </source>
</evidence>
<reference evidence="2 3" key="1">
    <citation type="journal article" date="2023" name="Arcadia Sci">
        <title>De novo assembly of a long-read Amblyomma americanum tick genome.</title>
        <authorList>
            <person name="Chou S."/>
            <person name="Poskanzer K.E."/>
            <person name="Rollins M."/>
            <person name="Thuy-Boun P.S."/>
        </authorList>
    </citation>
    <scope>NUCLEOTIDE SEQUENCE [LARGE SCALE GENOMIC DNA]</scope>
    <source>
        <strain evidence="2">F_SG_1</strain>
        <tissue evidence="2">Salivary glands</tissue>
    </source>
</reference>
<keyword evidence="1" id="KW-0472">Membrane</keyword>
<dbReference type="EMBL" id="JARKHS020009302">
    <property type="protein sequence ID" value="KAK8779982.1"/>
    <property type="molecule type" value="Genomic_DNA"/>
</dbReference>
<dbReference type="Proteomes" id="UP001321473">
    <property type="component" value="Unassembled WGS sequence"/>
</dbReference>
<keyword evidence="1" id="KW-1133">Transmembrane helix</keyword>
<accession>A0AAQ4EZM3</accession>
<sequence>MEALRHMRHRAKGATPVTDSDSGYLFGNHVRSMLLACWGAMGAGTALGFASAALGFIEHEPWYNVTPNSPPQNRWIADSLLLGATVGALLSGQWGCPPSSLTKLRATQFHVAYSLSLSSGRSSSLVQYREHKAVELELPANIVSPHSCLAQISCEH</sequence>
<gene>
    <name evidence="2" type="ORF">V5799_018674</name>
</gene>
<comment type="caution">
    <text evidence="2">The sequence shown here is derived from an EMBL/GenBank/DDBJ whole genome shotgun (WGS) entry which is preliminary data.</text>
</comment>
<organism evidence="2 3">
    <name type="scientific">Amblyomma americanum</name>
    <name type="common">Lone star tick</name>
    <dbReference type="NCBI Taxonomy" id="6943"/>
    <lineage>
        <taxon>Eukaryota</taxon>
        <taxon>Metazoa</taxon>
        <taxon>Ecdysozoa</taxon>
        <taxon>Arthropoda</taxon>
        <taxon>Chelicerata</taxon>
        <taxon>Arachnida</taxon>
        <taxon>Acari</taxon>
        <taxon>Parasitiformes</taxon>
        <taxon>Ixodida</taxon>
        <taxon>Ixodoidea</taxon>
        <taxon>Ixodidae</taxon>
        <taxon>Amblyomminae</taxon>
        <taxon>Amblyomma</taxon>
    </lineage>
</organism>